<accession>A0ABN7T7F9</accession>
<keyword evidence="3" id="KW-1185">Reference proteome</keyword>
<organism evidence="2 3">
    <name type="scientific">Oikopleura dioica</name>
    <name type="common">Tunicate</name>
    <dbReference type="NCBI Taxonomy" id="34765"/>
    <lineage>
        <taxon>Eukaryota</taxon>
        <taxon>Metazoa</taxon>
        <taxon>Chordata</taxon>
        <taxon>Tunicata</taxon>
        <taxon>Appendicularia</taxon>
        <taxon>Copelata</taxon>
        <taxon>Oikopleuridae</taxon>
        <taxon>Oikopleura</taxon>
    </lineage>
</organism>
<evidence type="ECO:0000313" key="3">
    <source>
        <dbReference type="Proteomes" id="UP001158576"/>
    </source>
</evidence>
<name>A0ABN7T7F9_OIKDI</name>
<proteinExistence type="predicted"/>
<evidence type="ECO:0000256" key="1">
    <source>
        <dbReference type="SAM" id="MobiDB-lite"/>
    </source>
</evidence>
<gene>
    <name evidence="2" type="ORF">OKIOD_LOCUS13529</name>
</gene>
<evidence type="ECO:0000313" key="2">
    <source>
        <dbReference type="EMBL" id="CAG5110353.1"/>
    </source>
</evidence>
<sequence>MSNPYLSEKEKADLELLKQELTKTTSPPAYSDSTNQPSTSPPAAPVVPVAQVISEPVIAQVPVVTPGVVVTQPTGMWKRPYNSLSWCDSEVCLAFWAQPCYYGRVHAKFEGEQACFSACCARSCLPWCCWLQIQMNLHDNIAARRGIQQETGCCAHLYCSACVLAQMFYEISE</sequence>
<dbReference type="Proteomes" id="UP001158576">
    <property type="component" value="Chromosome 2"/>
</dbReference>
<dbReference type="EMBL" id="OU015567">
    <property type="protein sequence ID" value="CAG5110353.1"/>
    <property type="molecule type" value="Genomic_DNA"/>
</dbReference>
<feature type="region of interest" description="Disordered" evidence="1">
    <location>
        <begin position="24"/>
        <end position="43"/>
    </location>
</feature>
<feature type="compositionally biased region" description="Polar residues" evidence="1">
    <location>
        <begin position="26"/>
        <end position="38"/>
    </location>
</feature>
<reference evidence="2 3" key="1">
    <citation type="submission" date="2021-04" db="EMBL/GenBank/DDBJ databases">
        <authorList>
            <person name="Bliznina A."/>
        </authorList>
    </citation>
    <scope>NUCLEOTIDE SEQUENCE [LARGE SCALE GENOMIC DNA]</scope>
</reference>
<protein>
    <submittedName>
        <fullName evidence="2">Oidioi.mRNA.OKI2018_I69.chr2.g4764.t1.cds</fullName>
    </submittedName>
</protein>